<keyword evidence="5 6" id="KW-0472">Membrane</keyword>
<dbReference type="InterPro" id="IPR010664">
    <property type="entry name" value="LipoPS_assembly_LptC-rel"/>
</dbReference>
<evidence type="ECO:0000256" key="4">
    <source>
        <dbReference type="ARBA" id="ARBA00022989"/>
    </source>
</evidence>
<dbReference type="PANTHER" id="PTHR37481">
    <property type="entry name" value="LIPOPOLYSACCHARIDE EXPORT SYSTEM PROTEIN LPTC"/>
    <property type="match status" value="1"/>
</dbReference>
<keyword evidence="2 6" id="KW-0997">Cell inner membrane</keyword>
<feature type="transmembrane region" description="Helical" evidence="6">
    <location>
        <begin position="6"/>
        <end position="25"/>
    </location>
</feature>
<evidence type="ECO:0000256" key="6">
    <source>
        <dbReference type="HAMAP-Rule" id="MF_01915"/>
    </source>
</evidence>
<evidence type="ECO:0000256" key="3">
    <source>
        <dbReference type="ARBA" id="ARBA00022692"/>
    </source>
</evidence>
<accession>A0ABX5R8V9</accession>
<comment type="similarity">
    <text evidence="6">Belongs to the LptC family.</text>
</comment>
<evidence type="ECO:0000256" key="2">
    <source>
        <dbReference type="ARBA" id="ARBA00022519"/>
    </source>
</evidence>
<dbReference type="Gene3D" id="2.60.450.10">
    <property type="entry name" value="Lipopolysaccharide (LPS) transport protein A like domain"/>
    <property type="match status" value="1"/>
</dbReference>
<evidence type="ECO:0000313" key="8">
    <source>
        <dbReference type="Proteomes" id="UP000288953"/>
    </source>
</evidence>
<gene>
    <name evidence="6" type="primary">lptC</name>
    <name evidence="7" type="ORF">C3B55_00522</name>
</gene>
<organism evidence="7 8">
    <name type="scientific">Candidatus Pseudomonas adelgestsugas</name>
    <dbReference type="NCBI Taxonomy" id="1302376"/>
    <lineage>
        <taxon>Bacteria</taxon>
        <taxon>Pseudomonadati</taxon>
        <taxon>Pseudomonadota</taxon>
        <taxon>Gammaproteobacteria</taxon>
        <taxon>Pseudomonadales</taxon>
        <taxon>Pseudomonadaceae</taxon>
        <taxon>Pseudomonas</taxon>
    </lineage>
</organism>
<dbReference type="EMBL" id="CP026512">
    <property type="protein sequence ID" value="QAX81856.1"/>
    <property type="molecule type" value="Genomic_DNA"/>
</dbReference>
<dbReference type="Pfam" id="PF06835">
    <property type="entry name" value="LptC"/>
    <property type="match status" value="1"/>
</dbReference>
<evidence type="ECO:0000256" key="5">
    <source>
        <dbReference type="ARBA" id="ARBA00023136"/>
    </source>
</evidence>
<evidence type="ECO:0000256" key="1">
    <source>
        <dbReference type="ARBA" id="ARBA00022475"/>
    </source>
</evidence>
<evidence type="ECO:0000313" key="7">
    <source>
        <dbReference type="EMBL" id="QAX81856.1"/>
    </source>
</evidence>
<comment type="subunit">
    <text evidence="6">Component of the lipopolysaccharide transport and assembly complex. Interacts with LptA and the LptBFG transporter complex.</text>
</comment>
<dbReference type="Proteomes" id="UP000288953">
    <property type="component" value="Chromosome"/>
</dbReference>
<keyword evidence="4 6" id="KW-1133">Transmembrane helix</keyword>
<dbReference type="PANTHER" id="PTHR37481:SF1">
    <property type="entry name" value="LIPOPOLYSACCHARIDE EXPORT SYSTEM PROTEIN LPTC"/>
    <property type="match status" value="1"/>
</dbReference>
<proteinExistence type="inferred from homology"/>
<protein>
    <recommendedName>
        <fullName evidence="6">Lipopolysaccharide export system protein LptC</fullName>
    </recommendedName>
</protein>
<keyword evidence="8" id="KW-1185">Reference proteome</keyword>
<dbReference type="InterPro" id="IPR026265">
    <property type="entry name" value="LptC"/>
</dbReference>
<sequence length="190" mass="21739">MLSKKILNFLLPGISIALFVVVRYLNISPELFFDNHVAHIDENVIDYYVTHAYSMQFLPDGKVQYEMTSDKVEHLKDSKISLLTNPDMKLYRGTEFPWHVTSQHGEIKPDGTQVELIELVRVARTDQKNHNIIITSSSMTVFLQQQYAQTEQDVRIDFGGSVLIGKGMKAYLKNSSLDLLSNVQGKYEVR</sequence>
<name>A0ABX5R8V9_9PSED</name>
<comment type="function">
    <text evidence="6">Involved in the assembly of lipopolysaccharide (LPS). Required for the translocation of LPS from the inner membrane to the outer membrane. Facilitates the transfer of LPS from the inner membrane to the periplasmic protein LptA. Could be a docking site for LptA.</text>
</comment>
<dbReference type="InterPro" id="IPR052363">
    <property type="entry name" value="LPS_export_LptC"/>
</dbReference>
<keyword evidence="1 6" id="KW-1003">Cell membrane</keyword>
<keyword evidence="3 6" id="KW-0812">Transmembrane</keyword>
<dbReference type="NCBIfam" id="TIGR04409">
    <property type="entry name" value="LptC_YrbK"/>
    <property type="match status" value="1"/>
</dbReference>
<dbReference type="HAMAP" id="MF_01915">
    <property type="entry name" value="LPS_assembly_LptC"/>
    <property type="match status" value="1"/>
</dbReference>
<dbReference type="RefSeq" id="WP_129211130.1">
    <property type="nucleotide sequence ID" value="NZ_CP026512.1"/>
</dbReference>
<reference evidence="7 8" key="1">
    <citation type="journal article" date="2018" name="Genome Biol. Evol.">
        <title>Partnering With a Pest: Genomes of Hemlock Woolly Adelgid Symbionts Reveal Atypical Nutritional Provisioning Patterns in Dual-Obligate Bacteria.</title>
        <authorList>
            <person name="Weglarz K.M."/>
            <person name="Havill N.P."/>
            <person name="Burke G.R."/>
            <person name="von Dohlen C.D."/>
        </authorList>
    </citation>
    <scope>NUCLEOTIDE SEQUENCE [LARGE SCALE GENOMIC DNA]</scope>
    <source>
        <strain evidence="7 8">HWA_ENA</strain>
    </source>
</reference>
<comment type="subcellular location">
    <subcellularLocation>
        <location evidence="6">Cell inner membrane</location>
        <topology evidence="6">Single-pass membrane protein</topology>
    </subcellularLocation>
</comment>